<organism evidence="2 3">
    <name type="scientific">Schleiferia thermophila</name>
    <dbReference type="NCBI Taxonomy" id="884107"/>
    <lineage>
        <taxon>Bacteria</taxon>
        <taxon>Pseudomonadati</taxon>
        <taxon>Bacteroidota</taxon>
        <taxon>Flavobacteriia</taxon>
        <taxon>Flavobacteriales</taxon>
        <taxon>Schleiferiaceae</taxon>
        <taxon>Schleiferia</taxon>
    </lineage>
</organism>
<dbReference type="SUPFAM" id="SSF56801">
    <property type="entry name" value="Acetyl-CoA synthetase-like"/>
    <property type="match status" value="1"/>
</dbReference>
<evidence type="ECO:0000313" key="3">
    <source>
        <dbReference type="Proteomes" id="UP000253517"/>
    </source>
</evidence>
<dbReference type="InterPro" id="IPR042099">
    <property type="entry name" value="ANL_N_sf"/>
</dbReference>
<feature type="domain" description="AMP-dependent synthetase/ligase" evidence="1">
    <location>
        <begin position="50"/>
        <end position="228"/>
    </location>
</feature>
<dbReference type="PANTHER" id="PTHR43767">
    <property type="entry name" value="LONG-CHAIN-FATTY-ACID--COA LIGASE"/>
    <property type="match status" value="1"/>
</dbReference>
<dbReference type="InterPro" id="IPR000873">
    <property type="entry name" value="AMP-dep_synth/lig_dom"/>
</dbReference>
<keyword evidence="3" id="KW-1185">Reference proteome</keyword>
<dbReference type="AlphaFoldDB" id="A0A368ZVW7"/>
<dbReference type="PANTHER" id="PTHR43767:SF1">
    <property type="entry name" value="NONRIBOSOMAL PEPTIDE SYNTHASE PES1 (EUROFUNG)-RELATED"/>
    <property type="match status" value="1"/>
</dbReference>
<accession>A0A368ZVW7</accession>
<dbReference type="GO" id="GO:0016878">
    <property type="term" value="F:acid-thiol ligase activity"/>
    <property type="evidence" value="ECO:0007669"/>
    <property type="project" value="UniProtKB-ARBA"/>
</dbReference>
<dbReference type="Proteomes" id="UP000253517">
    <property type="component" value="Unassembled WGS sequence"/>
</dbReference>
<reference evidence="2 3" key="1">
    <citation type="submission" date="2018-07" db="EMBL/GenBank/DDBJ databases">
        <title>Genomic Encyclopedia of Type Strains, Phase IV (KMG-IV): sequencing the most valuable type-strain genomes for metagenomic binning, comparative biology and taxonomic classification.</title>
        <authorList>
            <person name="Goeker M."/>
        </authorList>
    </citation>
    <scope>NUCLEOTIDE SEQUENCE [LARGE SCALE GENOMIC DNA]</scope>
    <source>
        <strain evidence="2 3">DSM 21410</strain>
    </source>
</reference>
<proteinExistence type="predicted"/>
<dbReference type="Pfam" id="PF00501">
    <property type="entry name" value="AMP-binding"/>
    <property type="match status" value="1"/>
</dbReference>
<dbReference type="EMBL" id="QPJS01000009">
    <property type="protein sequence ID" value="RCX01095.1"/>
    <property type="molecule type" value="Genomic_DNA"/>
</dbReference>
<dbReference type="InterPro" id="IPR050237">
    <property type="entry name" value="ATP-dep_AMP-bd_enzyme"/>
</dbReference>
<dbReference type="Gene3D" id="3.30.300.30">
    <property type="match status" value="1"/>
</dbReference>
<dbReference type="InterPro" id="IPR045851">
    <property type="entry name" value="AMP-bd_C_sf"/>
</dbReference>
<evidence type="ECO:0000313" key="2">
    <source>
        <dbReference type="EMBL" id="RCX01095.1"/>
    </source>
</evidence>
<dbReference type="Gene3D" id="3.40.50.12780">
    <property type="entry name" value="N-terminal domain of ligase-like"/>
    <property type="match status" value="1"/>
</dbReference>
<comment type="caution">
    <text evidence="2">The sequence shown here is derived from an EMBL/GenBank/DDBJ whole genome shotgun (WGS) entry which is preliminary data.</text>
</comment>
<evidence type="ECO:0000259" key="1">
    <source>
        <dbReference type="Pfam" id="PF00501"/>
    </source>
</evidence>
<keyword evidence="2" id="KW-0436">Ligase</keyword>
<gene>
    <name evidence="2" type="ORF">DES35_10921</name>
</gene>
<name>A0A368ZVW7_9FLAO</name>
<sequence>MMVIDFSCFPGLHRLTSGLMTFLDEEEVRLFEETCSFFYNHMLDRLAVSTSGSTGVPKTYFFEKSAVEASIRGTVSSLKLEGVKTALLALPLRYVAGRMMLLRAMYMGWKLTWFRPAMVWYQIPEVDFAALTPAQLVRNVEVLNRVGVLLLGGGQLTARALELIRNRARGRVYQSFSTTETLTNFAFRELAPAYEASYKVMEGVCIRVDEESVLHVRYPGVTDGEVCTGDLVELTGDNAFVWKGRKDFLINSGGLKVCPEYVESLLSEVLPDRAFVVSSVVDEVFGERIVVVIEGDGSEDAAKWMRQIDALYAEKAISRAIKPLEIRFMEKLPVTQTGKPDRRKVRTILNRS</sequence>
<protein>
    <submittedName>
        <fullName evidence="2">O-succinylbenzoic acid--CoA ligase</fullName>
    </submittedName>
</protein>